<dbReference type="AlphaFoldDB" id="A0A8T9MR60"/>
<sequence length="101" mass="10950">MLQADAILKQMAQMRGSTNADAADLISDPNNLDHDTKLQSLERDAGRDAEQALAATGLSKGDFFSQEASPAPCRHWLPPTASRAKTTSKSPPKCRNWRVTA</sequence>
<evidence type="ECO:0000256" key="1">
    <source>
        <dbReference type="SAM" id="MobiDB-lite"/>
    </source>
</evidence>
<evidence type="ECO:0000313" key="3">
    <source>
        <dbReference type="Proteomes" id="UP000831534"/>
    </source>
</evidence>
<evidence type="ECO:0000313" key="2">
    <source>
        <dbReference type="EMBL" id="UOP04380.1"/>
    </source>
</evidence>
<reference evidence="2" key="1">
    <citation type="submission" date="2021-12" db="EMBL/GenBank/DDBJ databases">
        <authorList>
            <person name="Veyrier F.J."/>
        </authorList>
    </citation>
    <scope>NUCLEOTIDE SEQUENCE</scope>
    <source>
        <strain evidence="2">17694</strain>
    </source>
</reference>
<protein>
    <submittedName>
        <fullName evidence="2">Uncharacterized protein</fullName>
    </submittedName>
</protein>
<feature type="region of interest" description="Disordered" evidence="1">
    <location>
        <begin position="57"/>
        <end position="101"/>
    </location>
</feature>
<proteinExistence type="predicted"/>
<keyword evidence="3" id="KW-1185">Reference proteome</keyword>
<name>A0A8T9MR60_9NEIS</name>
<reference evidence="2" key="2">
    <citation type="journal article" date="2022" name="Res Sq">
        <title>Evolution of multicellular longitudinally dividing oral cavity symbionts (Neisseriaceae).</title>
        <authorList>
            <person name="Nyongesa S."/>
            <person name="Weber P."/>
            <person name="Bernet E."/>
            <person name="Pullido F."/>
            <person name="Nieckarz M."/>
            <person name="Delaby M."/>
            <person name="Nieves C."/>
            <person name="Viehboeck T."/>
            <person name="Krause N."/>
            <person name="Rivera-Millot A."/>
            <person name="Nakamura A."/>
            <person name="Vischer N."/>
            <person name="VanNieuwenhze M."/>
            <person name="Brun Y."/>
            <person name="Cava F."/>
            <person name="Bulgheresi S."/>
            <person name="Veyrier F."/>
        </authorList>
    </citation>
    <scope>NUCLEOTIDE SEQUENCE</scope>
    <source>
        <strain evidence="2">17694</strain>
    </source>
</reference>
<accession>A0A8T9MR60</accession>
<dbReference type="EMBL" id="CP091521">
    <property type="protein sequence ID" value="UOP04380.1"/>
    <property type="molecule type" value="Genomic_DNA"/>
</dbReference>
<organism evidence="2 3">
    <name type="scientific">Conchiformibius kuhniae</name>
    <dbReference type="NCBI Taxonomy" id="211502"/>
    <lineage>
        <taxon>Bacteria</taxon>
        <taxon>Pseudomonadati</taxon>
        <taxon>Pseudomonadota</taxon>
        <taxon>Betaproteobacteria</taxon>
        <taxon>Neisseriales</taxon>
        <taxon>Neisseriaceae</taxon>
        <taxon>Conchiformibius</taxon>
    </lineage>
</organism>
<dbReference type="Proteomes" id="UP000831534">
    <property type="component" value="Chromosome"/>
</dbReference>
<gene>
    <name evidence="2" type="ORF">LVJ77_08580</name>
</gene>